<dbReference type="Proteomes" id="UP001595921">
    <property type="component" value="Unassembled WGS sequence"/>
</dbReference>
<feature type="transmembrane region" description="Helical" evidence="1">
    <location>
        <begin position="12"/>
        <end position="34"/>
    </location>
</feature>
<organism evidence="2 3">
    <name type="scientific">Halobium salinum</name>
    <dbReference type="NCBI Taxonomy" id="1364940"/>
    <lineage>
        <taxon>Archaea</taxon>
        <taxon>Methanobacteriati</taxon>
        <taxon>Methanobacteriota</taxon>
        <taxon>Stenosarchaea group</taxon>
        <taxon>Halobacteria</taxon>
        <taxon>Halobacteriales</taxon>
        <taxon>Haloferacaceae</taxon>
        <taxon>Halobium</taxon>
    </lineage>
</organism>
<evidence type="ECO:0000313" key="2">
    <source>
        <dbReference type="EMBL" id="MFC4359116.1"/>
    </source>
</evidence>
<feature type="transmembrane region" description="Helical" evidence="1">
    <location>
        <begin position="191"/>
        <end position="208"/>
    </location>
</feature>
<proteinExistence type="predicted"/>
<dbReference type="PANTHER" id="PTHR37305:SF1">
    <property type="entry name" value="MEMBRANE PROTEIN"/>
    <property type="match status" value="1"/>
</dbReference>
<dbReference type="AlphaFoldDB" id="A0ABD5PEB9"/>
<gene>
    <name evidence="2" type="ORF">ACFO0N_14300</name>
</gene>
<protein>
    <submittedName>
        <fullName evidence="2">ABC transporter permease subunit</fullName>
    </submittedName>
</protein>
<keyword evidence="3" id="KW-1185">Reference proteome</keyword>
<dbReference type="GO" id="GO:0005886">
    <property type="term" value="C:plasma membrane"/>
    <property type="evidence" value="ECO:0007669"/>
    <property type="project" value="UniProtKB-SubCell"/>
</dbReference>
<feature type="transmembrane region" description="Helical" evidence="1">
    <location>
        <begin position="122"/>
        <end position="144"/>
    </location>
</feature>
<comment type="caution">
    <text evidence="2">The sequence shown here is derived from an EMBL/GenBank/DDBJ whole genome shotgun (WGS) entry which is preliminary data.</text>
</comment>
<sequence>MFEITRYESERRVLASGALAVGLALMAAMFLAIAPDIISQVDLEAYAEALPPAFSNAFDIAAMGTVEGFLATELYQFGWVILLGLYLAYSAAGLIAGDVERDRMDLLLANPVSRRRVVVEKFLSLLLPILVVNVVVGAVVYAGAALVGEPLAPVDVVAVHALSVPYLLTCAAIGLLLSVLARRESVAQRGAAGVVFGLFMLETLLTGTDYEPLARLSPTWYYDPMAILVESSYDLVGAALLLVAAAALVALSARRFTRMDVR</sequence>
<reference evidence="2 3" key="1">
    <citation type="journal article" date="2019" name="Int. J. Syst. Evol. Microbiol.">
        <title>The Global Catalogue of Microorganisms (GCM) 10K type strain sequencing project: providing services to taxonomists for standard genome sequencing and annotation.</title>
        <authorList>
            <consortium name="The Broad Institute Genomics Platform"/>
            <consortium name="The Broad Institute Genome Sequencing Center for Infectious Disease"/>
            <person name="Wu L."/>
            <person name="Ma J."/>
        </authorList>
    </citation>
    <scope>NUCLEOTIDE SEQUENCE [LARGE SCALE GENOMIC DNA]</scope>
    <source>
        <strain evidence="2 3">CGMCC 1.12553</strain>
    </source>
</reference>
<keyword evidence="1" id="KW-1133">Transmembrane helix</keyword>
<dbReference type="RefSeq" id="WP_267620254.1">
    <property type="nucleotide sequence ID" value="NZ_JAODIW010000004.1"/>
</dbReference>
<feature type="transmembrane region" description="Helical" evidence="1">
    <location>
        <begin position="156"/>
        <end position="179"/>
    </location>
</feature>
<feature type="transmembrane region" description="Helical" evidence="1">
    <location>
        <begin position="77"/>
        <end position="97"/>
    </location>
</feature>
<keyword evidence="1" id="KW-0812">Transmembrane</keyword>
<name>A0ABD5PEB9_9EURY</name>
<evidence type="ECO:0000313" key="3">
    <source>
        <dbReference type="Proteomes" id="UP001595921"/>
    </source>
</evidence>
<dbReference type="PANTHER" id="PTHR37305">
    <property type="entry name" value="INTEGRAL MEMBRANE PROTEIN-RELATED"/>
    <property type="match status" value="1"/>
</dbReference>
<evidence type="ECO:0000256" key="1">
    <source>
        <dbReference type="SAM" id="Phobius"/>
    </source>
</evidence>
<keyword evidence="1" id="KW-0472">Membrane</keyword>
<feature type="transmembrane region" description="Helical" evidence="1">
    <location>
        <begin position="235"/>
        <end position="253"/>
    </location>
</feature>
<dbReference type="Pfam" id="PF12679">
    <property type="entry name" value="ABC2_membrane_2"/>
    <property type="match status" value="1"/>
</dbReference>
<accession>A0ABD5PEB9</accession>
<dbReference type="EMBL" id="JBHSDS010000007">
    <property type="protein sequence ID" value="MFC4359116.1"/>
    <property type="molecule type" value="Genomic_DNA"/>
</dbReference>